<feature type="non-terminal residue" evidence="2">
    <location>
        <position position="1"/>
    </location>
</feature>
<sequence length="98" mass="10986">RQGADLAEAGGGGEEGPVEEARVGDGGEVEREVPDGDGRARRLRLRRAPAAEDPEGEVLDGEVRPRRHLHERPQRRPRPLRHCRLLSRLVSCRVVSWR</sequence>
<dbReference type="PaxDb" id="39947-A0A0P0VG34"/>
<feature type="non-terminal residue" evidence="2">
    <location>
        <position position="98"/>
    </location>
</feature>
<evidence type="ECO:0000313" key="3">
    <source>
        <dbReference type="Proteomes" id="UP000059680"/>
    </source>
</evidence>
<evidence type="ECO:0000313" key="2">
    <source>
        <dbReference type="EMBL" id="BAS77463.1"/>
    </source>
</evidence>
<gene>
    <name evidence="2" type="ordered locus">Os02g0196850</name>
    <name evidence="2" type="ORF">OSNPB_020196850</name>
</gene>
<feature type="compositionally biased region" description="Basic and acidic residues" evidence="1">
    <location>
        <begin position="19"/>
        <end position="40"/>
    </location>
</feature>
<evidence type="ECO:0000256" key="1">
    <source>
        <dbReference type="SAM" id="MobiDB-lite"/>
    </source>
</evidence>
<dbReference type="AlphaFoldDB" id="A0A0P0VG34"/>
<reference evidence="3" key="1">
    <citation type="journal article" date="2005" name="Nature">
        <title>The map-based sequence of the rice genome.</title>
        <authorList>
            <consortium name="International rice genome sequencing project (IRGSP)"/>
            <person name="Matsumoto T."/>
            <person name="Wu J."/>
            <person name="Kanamori H."/>
            <person name="Katayose Y."/>
            <person name="Fujisawa M."/>
            <person name="Namiki N."/>
            <person name="Mizuno H."/>
            <person name="Yamamoto K."/>
            <person name="Antonio B.A."/>
            <person name="Baba T."/>
            <person name="Sakata K."/>
            <person name="Nagamura Y."/>
            <person name="Aoki H."/>
            <person name="Arikawa K."/>
            <person name="Arita K."/>
            <person name="Bito T."/>
            <person name="Chiden Y."/>
            <person name="Fujitsuka N."/>
            <person name="Fukunaka R."/>
            <person name="Hamada M."/>
            <person name="Harada C."/>
            <person name="Hayashi A."/>
            <person name="Hijishita S."/>
            <person name="Honda M."/>
            <person name="Hosokawa S."/>
            <person name="Ichikawa Y."/>
            <person name="Idonuma A."/>
            <person name="Iijima M."/>
            <person name="Ikeda M."/>
            <person name="Ikeno M."/>
            <person name="Ito K."/>
            <person name="Ito S."/>
            <person name="Ito T."/>
            <person name="Ito Y."/>
            <person name="Ito Y."/>
            <person name="Iwabuchi A."/>
            <person name="Kamiya K."/>
            <person name="Karasawa W."/>
            <person name="Kurita K."/>
            <person name="Katagiri S."/>
            <person name="Kikuta A."/>
            <person name="Kobayashi H."/>
            <person name="Kobayashi N."/>
            <person name="Machita K."/>
            <person name="Maehara T."/>
            <person name="Masukawa M."/>
            <person name="Mizubayashi T."/>
            <person name="Mukai Y."/>
            <person name="Nagasaki H."/>
            <person name="Nagata Y."/>
            <person name="Naito S."/>
            <person name="Nakashima M."/>
            <person name="Nakama Y."/>
            <person name="Nakamichi Y."/>
            <person name="Nakamura M."/>
            <person name="Meguro A."/>
            <person name="Negishi M."/>
            <person name="Ohta I."/>
            <person name="Ohta T."/>
            <person name="Okamoto M."/>
            <person name="Ono N."/>
            <person name="Saji S."/>
            <person name="Sakaguchi M."/>
            <person name="Sakai K."/>
            <person name="Shibata M."/>
            <person name="Shimokawa T."/>
            <person name="Song J."/>
            <person name="Takazaki Y."/>
            <person name="Terasawa K."/>
            <person name="Tsugane M."/>
            <person name="Tsuji K."/>
            <person name="Ueda S."/>
            <person name="Waki K."/>
            <person name="Yamagata H."/>
            <person name="Yamamoto M."/>
            <person name="Yamamoto S."/>
            <person name="Yamane H."/>
            <person name="Yoshiki S."/>
            <person name="Yoshihara R."/>
            <person name="Yukawa K."/>
            <person name="Zhong H."/>
            <person name="Yano M."/>
            <person name="Yuan Q."/>
            <person name="Ouyang S."/>
            <person name="Liu J."/>
            <person name="Jones K.M."/>
            <person name="Gansberger K."/>
            <person name="Moffat K."/>
            <person name="Hill J."/>
            <person name="Bera J."/>
            <person name="Fadrosh D."/>
            <person name="Jin S."/>
            <person name="Johri S."/>
            <person name="Kim M."/>
            <person name="Overton L."/>
            <person name="Reardon M."/>
            <person name="Tsitrin T."/>
            <person name="Vuong H."/>
            <person name="Weaver B."/>
            <person name="Ciecko A."/>
            <person name="Tallon L."/>
            <person name="Jackson J."/>
            <person name="Pai G."/>
            <person name="Aken S.V."/>
            <person name="Utterback T."/>
            <person name="Reidmuller S."/>
            <person name="Feldblyum T."/>
            <person name="Hsiao J."/>
            <person name="Zismann V."/>
            <person name="Iobst S."/>
            <person name="de Vazeille A.R."/>
            <person name="Buell C.R."/>
            <person name="Ying K."/>
            <person name="Li Y."/>
            <person name="Lu T."/>
            <person name="Huang Y."/>
            <person name="Zhao Q."/>
            <person name="Feng Q."/>
            <person name="Zhang L."/>
            <person name="Zhu J."/>
            <person name="Weng Q."/>
            <person name="Mu J."/>
            <person name="Lu Y."/>
            <person name="Fan D."/>
            <person name="Liu Y."/>
            <person name="Guan J."/>
            <person name="Zhang Y."/>
            <person name="Yu S."/>
            <person name="Liu X."/>
            <person name="Zhang Y."/>
            <person name="Hong G."/>
            <person name="Han B."/>
            <person name="Choisne N."/>
            <person name="Demange N."/>
            <person name="Orjeda G."/>
            <person name="Samain S."/>
            <person name="Cattolico L."/>
            <person name="Pelletier E."/>
            <person name="Couloux A."/>
            <person name="Segurens B."/>
            <person name="Wincker P."/>
            <person name="D'Hont A."/>
            <person name="Scarpelli C."/>
            <person name="Weissenbach J."/>
            <person name="Salanoubat M."/>
            <person name="Quetier F."/>
            <person name="Yu Y."/>
            <person name="Kim H.R."/>
            <person name="Rambo T."/>
            <person name="Currie J."/>
            <person name="Collura K."/>
            <person name="Luo M."/>
            <person name="Yang T."/>
            <person name="Ammiraju J.S.S."/>
            <person name="Engler F."/>
            <person name="Soderlund C."/>
            <person name="Wing R.A."/>
            <person name="Palmer L.E."/>
            <person name="de la Bastide M."/>
            <person name="Spiegel L."/>
            <person name="Nascimento L."/>
            <person name="Zutavern T."/>
            <person name="O'Shaughnessy A."/>
            <person name="Dike S."/>
            <person name="Dedhia N."/>
            <person name="Preston R."/>
            <person name="Balija V."/>
            <person name="McCombie W.R."/>
            <person name="Chow T."/>
            <person name="Chen H."/>
            <person name="Chung M."/>
            <person name="Chen C."/>
            <person name="Shaw J."/>
            <person name="Wu H."/>
            <person name="Hsiao K."/>
            <person name="Chao Y."/>
            <person name="Chu M."/>
            <person name="Cheng C."/>
            <person name="Hour A."/>
            <person name="Lee P."/>
            <person name="Lin S."/>
            <person name="Lin Y."/>
            <person name="Liou J."/>
            <person name="Liu S."/>
            <person name="Hsing Y."/>
            <person name="Raghuvanshi S."/>
            <person name="Mohanty A."/>
            <person name="Bharti A.K."/>
            <person name="Gaur A."/>
            <person name="Gupta V."/>
            <person name="Kumar D."/>
            <person name="Ravi V."/>
            <person name="Vij S."/>
            <person name="Kapur A."/>
            <person name="Khurana P."/>
            <person name="Khurana P."/>
            <person name="Khurana J.P."/>
            <person name="Tyagi A.K."/>
            <person name="Gaikwad K."/>
            <person name="Singh A."/>
            <person name="Dalal V."/>
            <person name="Srivastava S."/>
            <person name="Dixit A."/>
            <person name="Pal A.K."/>
            <person name="Ghazi I.A."/>
            <person name="Yadav M."/>
            <person name="Pandit A."/>
            <person name="Bhargava A."/>
            <person name="Sureshbabu K."/>
            <person name="Batra K."/>
            <person name="Sharma T.R."/>
            <person name="Mohapatra T."/>
            <person name="Singh N.K."/>
            <person name="Messing J."/>
            <person name="Nelson A.B."/>
            <person name="Fuks G."/>
            <person name="Kavchok S."/>
            <person name="Keizer G."/>
            <person name="Linton E."/>
            <person name="Llaca V."/>
            <person name="Song R."/>
            <person name="Tanyolac B."/>
            <person name="Young S."/>
            <person name="Ho-Il K."/>
            <person name="Hahn J.H."/>
            <person name="Sangsakoo G."/>
            <person name="Vanavichit A."/>
            <person name="de Mattos Luiz.A.T."/>
            <person name="Zimmer P.D."/>
            <person name="Malone G."/>
            <person name="Dellagostin O."/>
            <person name="de Oliveira A.C."/>
            <person name="Bevan M."/>
            <person name="Bancroft I."/>
            <person name="Minx P."/>
            <person name="Cordum H."/>
            <person name="Wilson R."/>
            <person name="Cheng Z."/>
            <person name="Jin W."/>
            <person name="Jiang J."/>
            <person name="Leong S.A."/>
            <person name="Iwama H."/>
            <person name="Gojobori T."/>
            <person name="Itoh T."/>
            <person name="Niimura Y."/>
            <person name="Fujii Y."/>
            <person name="Habara T."/>
            <person name="Sakai H."/>
            <person name="Sato Y."/>
            <person name="Wilson G."/>
            <person name="Kumar K."/>
            <person name="McCouch S."/>
            <person name="Juretic N."/>
            <person name="Hoen D."/>
            <person name="Wright S."/>
            <person name="Bruskiewich R."/>
            <person name="Bureau T."/>
            <person name="Miyao A."/>
            <person name="Hirochika H."/>
            <person name="Nishikawa T."/>
            <person name="Kadowaki K."/>
            <person name="Sugiura M."/>
            <person name="Burr B."/>
            <person name="Sasaki T."/>
        </authorList>
    </citation>
    <scope>NUCLEOTIDE SEQUENCE [LARGE SCALE GENOMIC DNA]</scope>
    <source>
        <strain evidence="3">cv. Nipponbare</strain>
    </source>
</reference>
<feature type="region of interest" description="Disordered" evidence="1">
    <location>
        <begin position="1"/>
        <end position="76"/>
    </location>
</feature>
<proteinExistence type="predicted"/>
<keyword evidence="3" id="KW-1185">Reference proteome</keyword>
<dbReference type="Proteomes" id="UP000059680">
    <property type="component" value="Chromosome 2"/>
</dbReference>
<dbReference type="InParanoid" id="A0A0P0VG34"/>
<reference evidence="2 3" key="2">
    <citation type="journal article" date="2013" name="Plant Cell Physiol.">
        <title>Rice Annotation Project Database (RAP-DB): an integrative and interactive database for rice genomics.</title>
        <authorList>
            <person name="Sakai H."/>
            <person name="Lee S.S."/>
            <person name="Tanaka T."/>
            <person name="Numa H."/>
            <person name="Kim J."/>
            <person name="Kawahara Y."/>
            <person name="Wakimoto H."/>
            <person name="Yang C.C."/>
            <person name="Iwamoto M."/>
            <person name="Abe T."/>
            <person name="Yamada Y."/>
            <person name="Muto A."/>
            <person name="Inokuchi H."/>
            <person name="Ikemura T."/>
            <person name="Matsumoto T."/>
            <person name="Sasaki T."/>
            <person name="Itoh T."/>
        </authorList>
    </citation>
    <scope>NUCLEOTIDE SEQUENCE [LARGE SCALE GENOMIC DNA]</scope>
    <source>
        <strain evidence="3">cv. Nipponbare</strain>
    </source>
</reference>
<dbReference type="EMBL" id="AP014958">
    <property type="protein sequence ID" value="BAS77463.1"/>
    <property type="molecule type" value="Genomic_DNA"/>
</dbReference>
<protein>
    <submittedName>
        <fullName evidence="2">Os02g0196850 protein</fullName>
    </submittedName>
</protein>
<name>A0A0P0VG34_ORYSJ</name>
<organism evidence="2 3">
    <name type="scientific">Oryza sativa subsp. japonica</name>
    <name type="common">Rice</name>
    <dbReference type="NCBI Taxonomy" id="39947"/>
    <lineage>
        <taxon>Eukaryota</taxon>
        <taxon>Viridiplantae</taxon>
        <taxon>Streptophyta</taxon>
        <taxon>Embryophyta</taxon>
        <taxon>Tracheophyta</taxon>
        <taxon>Spermatophyta</taxon>
        <taxon>Magnoliopsida</taxon>
        <taxon>Liliopsida</taxon>
        <taxon>Poales</taxon>
        <taxon>Poaceae</taxon>
        <taxon>BOP clade</taxon>
        <taxon>Oryzoideae</taxon>
        <taxon>Oryzeae</taxon>
        <taxon>Oryzinae</taxon>
        <taxon>Oryza</taxon>
        <taxon>Oryza sativa</taxon>
    </lineage>
</organism>
<reference evidence="2 3" key="3">
    <citation type="journal article" date="2013" name="Rice">
        <title>Improvement of the Oryza sativa Nipponbare reference genome using next generation sequence and optical map data.</title>
        <authorList>
            <person name="Kawahara Y."/>
            <person name="de la Bastide M."/>
            <person name="Hamilton J.P."/>
            <person name="Kanamori H."/>
            <person name="McCombie W.R."/>
            <person name="Ouyang S."/>
            <person name="Schwartz D.C."/>
            <person name="Tanaka T."/>
            <person name="Wu J."/>
            <person name="Zhou S."/>
            <person name="Childs K.L."/>
            <person name="Davidson R.M."/>
            <person name="Lin H."/>
            <person name="Quesada-Ocampo L."/>
            <person name="Vaillancourt B."/>
            <person name="Sakai H."/>
            <person name="Lee S.S."/>
            <person name="Kim J."/>
            <person name="Numa H."/>
            <person name="Itoh T."/>
            <person name="Buell C.R."/>
            <person name="Matsumoto T."/>
        </authorList>
    </citation>
    <scope>NUCLEOTIDE SEQUENCE [LARGE SCALE GENOMIC DNA]</scope>
    <source>
        <strain evidence="3">cv. Nipponbare</strain>
    </source>
</reference>
<feature type="compositionally biased region" description="Basic residues" evidence="1">
    <location>
        <begin position="65"/>
        <end position="76"/>
    </location>
</feature>
<accession>A0A0P0VG34</accession>